<feature type="domain" description="SH3" evidence="4">
    <location>
        <begin position="94"/>
        <end position="162"/>
    </location>
</feature>
<dbReference type="Proteomes" id="UP000492821">
    <property type="component" value="Unassembled WGS sequence"/>
</dbReference>
<dbReference type="InterPro" id="IPR040325">
    <property type="entry name" value="RIMBP1/2/3"/>
</dbReference>
<dbReference type="PROSITE" id="PS50002">
    <property type="entry name" value="SH3"/>
    <property type="match status" value="2"/>
</dbReference>
<dbReference type="PANTHER" id="PTHR14234:SF19">
    <property type="entry name" value="RIM-BINDING PROTEIN, ISOFORM F"/>
    <property type="match status" value="1"/>
</dbReference>
<evidence type="ECO:0000256" key="3">
    <source>
        <dbReference type="SAM" id="Phobius"/>
    </source>
</evidence>
<dbReference type="GO" id="GO:0045202">
    <property type="term" value="C:synapse"/>
    <property type="evidence" value="ECO:0007669"/>
    <property type="project" value="GOC"/>
</dbReference>
<dbReference type="SMART" id="SM00326">
    <property type="entry name" value="SH3"/>
    <property type="match status" value="2"/>
</dbReference>
<feature type="domain" description="SH3" evidence="4">
    <location>
        <begin position="212"/>
        <end position="280"/>
    </location>
</feature>
<protein>
    <submittedName>
        <fullName evidence="6">SH3 domain-containing protein</fullName>
    </submittedName>
</protein>
<proteinExistence type="predicted"/>
<dbReference type="FunFam" id="2.30.30.40:FF:000016">
    <property type="entry name" value="RIMS-binding protein 2 isoform X2"/>
    <property type="match status" value="2"/>
</dbReference>
<evidence type="ECO:0000259" key="4">
    <source>
        <dbReference type="PROSITE" id="PS50002"/>
    </source>
</evidence>
<name>A0A7E4VLV4_PANRE</name>
<dbReference type="Pfam" id="PF07653">
    <property type="entry name" value="SH3_2"/>
    <property type="match status" value="2"/>
</dbReference>
<keyword evidence="1 2" id="KW-0728">SH3 domain</keyword>
<dbReference type="PRINTS" id="PR00452">
    <property type="entry name" value="SH3DOMAIN"/>
</dbReference>
<sequence>MDCIEVDPEEYDDVVEFILRFSRSYENKFALLVGSFPLELMAKLNKAFKHHGTHTKITPYLNNNGACAILLAVLLINQSFSNLTVTMNMNGESTQVQLGVAKFDYEPKFCSPNVDAELSELAFHKGDVILLYGERDEDGWYVGELNGRRAMVPYNFLKYPLQPVNVSASNAGQPQLIMAGNVAAVDTAPATVRQNGIAVSETAAKKSNGDPTQVQKAVAKYDYNPKIQSPNADAEQVELAFHQGDIILLYGERDDDGFYIGELNGRRGLVPYNFLQIPGQPLFFLPFNKSVMTDNADTTFATEQPKGVEFSTKLVIRWIYRIFGFAILLFIVYFYIIQIDAEEPKV</sequence>
<evidence type="ECO:0000313" key="5">
    <source>
        <dbReference type="Proteomes" id="UP000492821"/>
    </source>
</evidence>
<keyword evidence="5" id="KW-1185">Reference proteome</keyword>
<keyword evidence="3" id="KW-0812">Transmembrane</keyword>
<feature type="transmembrane region" description="Helical" evidence="3">
    <location>
        <begin position="318"/>
        <end position="337"/>
    </location>
</feature>
<dbReference type="AlphaFoldDB" id="A0A7E4VLV4"/>
<dbReference type="InterPro" id="IPR036028">
    <property type="entry name" value="SH3-like_dom_sf"/>
</dbReference>
<accession>A0A7E4VLV4</accession>
<dbReference type="Gene3D" id="2.30.30.40">
    <property type="entry name" value="SH3 Domains"/>
    <property type="match status" value="2"/>
</dbReference>
<keyword evidence="3" id="KW-0472">Membrane</keyword>
<dbReference type="InterPro" id="IPR001452">
    <property type="entry name" value="SH3_domain"/>
</dbReference>
<reference evidence="6" key="2">
    <citation type="submission" date="2020-10" db="UniProtKB">
        <authorList>
            <consortium name="WormBaseParasite"/>
        </authorList>
    </citation>
    <scope>IDENTIFICATION</scope>
</reference>
<evidence type="ECO:0000313" key="6">
    <source>
        <dbReference type="WBParaSite" id="Pan_g22767.t1"/>
    </source>
</evidence>
<keyword evidence="3" id="KW-1133">Transmembrane helix</keyword>
<reference evidence="5" key="1">
    <citation type="journal article" date="2013" name="Genetics">
        <title>The draft genome and transcriptome of Panagrellus redivivus are shaped by the harsh demands of a free-living lifestyle.</title>
        <authorList>
            <person name="Srinivasan J."/>
            <person name="Dillman A.R."/>
            <person name="Macchietto M.G."/>
            <person name="Heikkinen L."/>
            <person name="Lakso M."/>
            <person name="Fracchia K.M."/>
            <person name="Antoshechkin I."/>
            <person name="Mortazavi A."/>
            <person name="Wong G."/>
            <person name="Sternberg P.W."/>
        </authorList>
    </citation>
    <scope>NUCLEOTIDE SEQUENCE [LARGE SCALE GENOMIC DNA]</scope>
    <source>
        <strain evidence="5">MT8872</strain>
    </source>
</reference>
<dbReference type="WBParaSite" id="Pan_g22767.t1">
    <property type="protein sequence ID" value="Pan_g22767.t1"/>
    <property type="gene ID" value="Pan_g22767"/>
</dbReference>
<evidence type="ECO:0000256" key="2">
    <source>
        <dbReference type="PROSITE-ProRule" id="PRU00192"/>
    </source>
</evidence>
<organism evidence="5 6">
    <name type="scientific">Panagrellus redivivus</name>
    <name type="common">Microworm</name>
    <dbReference type="NCBI Taxonomy" id="6233"/>
    <lineage>
        <taxon>Eukaryota</taxon>
        <taxon>Metazoa</taxon>
        <taxon>Ecdysozoa</taxon>
        <taxon>Nematoda</taxon>
        <taxon>Chromadorea</taxon>
        <taxon>Rhabditida</taxon>
        <taxon>Tylenchina</taxon>
        <taxon>Panagrolaimomorpha</taxon>
        <taxon>Panagrolaimoidea</taxon>
        <taxon>Panagrolaimidae</taxon>
        <taxon>Panagrellus</taxon>
    </lineage>
</organism>
<evidence type="ECO:0000256" key="1">
    <source>
        <dbReference type="ARBA" id="ARBA00022443"/>
    </source>
</evidence>
<dbReference type="SUPFAM" id="SSF50044">
    <property type="entry name" value="SH3-domain"/>
    <property type="match status" value="2"/>
</dbReference>
<dbReference type="PANTHER" id="PTHR14234">
    <property type="entry name" value="RIM BINDING PROTEIN-RELATED"/>
    <property type="match status" value="1"/>
</dbReference>
<dbReference type="GO" id="GO:0007274">
    <property type="term" value="P:neuromuscular synaptic transmission"/>
    <property type="evidence" value="ECO:0007669"/>
    <property type="project" value="TreeGrafter"/>
</dbReference>